<dbReference type="EMBL" id="WTMY01000254">
    <property type="protein sequence ID" value="MWL47724.1"/>
    <property type="molecule type" value="Genomic_DNA"/>
</dbReference>
<comment type="caution">
    <text evidence="1">The sequence shown here is derived from an EMBL/GenBank/DDBJ whole genome shotgun (WGS) entry which is preliminary data.</text>
</comment>
<organism evidence="1 2">
    <name type="scientific">Escherichia coli</name>
    <dbReference type="NCBI Taxonomy" id="562"/>
    <lineage>
        <taxon>Bacteria</taxon>
        <taxon>Pseudomonadati</taxon>
        <taxon>Pseudomonadota</taxon>
        <taxon>Gammaproteobacteria</taxon>
        <taxon>Enterobacterales</taxon>
        <taxon>Enterobacteriaceae</taxon>
        <taxon>Escherichia</taxon>
    </lineage>
</organism>
<name>A0A6D0EV86_ECOLX</name>
<sequence>MAGKISGLSGDADVLFGGESYNASVRVSSRIDQVYDFHILVEGLPEFLAFGLVADHSSFVARLDFEREVELRAYKLKGGVLWCKPVMTPTY</sequence>
<protein>
    <submittedName>
        <fullName evidence="1">Uncharacterized protein</fullName>
    </submittedName>
</protein>
<evidence type="ECO:0000313" key="1">
    <source>
        <dbReference type="EMBL" id="MWL47724.1"/>
    </source>
</evidence>
<reference evidence="1 2" key="1">
    <citation type="submission" date="2019-12" db="EMBL/GenBank/DDBJ databases">
        <title>Enteriobacteria Tanzani isolates_10432.</title>
        <authorList>
            <person name="Subbiah M."/>
            <person name="Call D."/>
        </authorList>
    </citation>
    <scope>NUCLEOTIDE SEQUENCE [LARGE SCALE GENOMIC DNA]</scope>
    <source>
        <strain evidence="1 2">10432wF6</strain>
    </source>
</reference>
<proteinExistence type="predicted"/>
<dbReference type="AlphaFoldDB" id="A0A6D0EV86"/>
<dbReference type="Proteomes" id="UP000487258">
    <property type="component" value="Unassembled WGS sequence"/>
</dbReference>
<accession>A0A6D0EV86</accession>
<evidence type="ECO:0000313" key="2">
    <source>
        <dbReference type="Proteomes" id="UP000487258"/>
    </source>
</evidence>
<gene>
    <name evidence="1" type="ORF">GQM04_19820</name>
</gene>
<dbReference type="RefSeq" id="WP_160445778.1">
    <property type="nucleotide sequence ID" value="NZ_WTMY01000254.1"/>
</dbReference>